<dbReference type="AlphaFoldDB" id="A0A9X9YT62"/>
<gene>
    <name evidence="1" type="ORF">G6321_00052685</name>
</gene>
<evidence type="ECO:0000313" key="1">
    <source>
        <dbReference type="EMBL" id="UGX94117.1"/>
    </source>
</evidence>
<organism evidence="1 2">
    <name type="scientific">Bradyrhizobium barranii subsp. barranii</name>
    <dbReference type="NCBI Taxonomy" id="2823807"/>
    <lineage>
        <taxon>Bacteria</taxon>
        <taxon>Pseudomonadati</taxon>
        <taxon>Pseudomonadota</taxon>
        <taxon>Alphaproteobacteria</taxon>
        <taxon>Hyphomicrobiales</taxon>
        <taxon>Nitrobacteraceae</taxon>
        <taxon>Bradyrhizobium</taxon>
        <taxon>Bradyrhizobium barranii</taxon>
    </lineage>
</organism>
<reference evidence="1 2" key="1">
    <citation type="journal article" date="2017" name="Syst. Appl. Microbiol.">
        <title>Soybeans inoculated with root zone soils of Canadian native legumes harbour diverse and novel Bradyrhizobium spp. that possess agricultural potential.</title>
        <authorList>
            <person name="Bromfield E.S.P."/>
            <person name="Cloutier S."/>
            <person name="Tambong J.T."/>
            <person name="Tran Thi T.V."/>
        </authorList>
    </citation>
    <scope>NUCLEOTIDE SEQUENCE [LARGE SCALE GENOMIC DNA]</scope>
    <source>
        <strain evidence="1 2">323S2</strain>
    </source>
</reference>
<protein>
    <submittedName>
        <fullName evidence="1">Uncharacterized protein</fullName>
    </submittedName>
</protein>
<dbReference type="EMBL" id="CP088280">
    <property type="protein sequence ID" value="UGX94117.1"/>
    <property type="molecule type" value="Genomic_DNA"/>
</dbReference>
<accession>A0A9X9YT62</accession>
<sequence>MLVAAALPVDAVQEGVHHHVAPRDAELRQETLRPAARGADQNSAHDRLVLGGILTDDEHARRSVEPAAVKDRPPFNPEIVGIVGFSGRIVGAQIAEGLLVVSAVEFHEHGKCSDASLSE</sequence>
<dbReference type="RefSeq" id="WP_224517633.1">
    <property type="nucleotide sequence ID" value="NZ_CP088280.1"/>
</dbReference>
<dbReference type="Proteomes" id="UP000564836">
    <property type="component" value="Chromosome"/>
</dbReference>
<reference evidence="1 2" key="2">
    <citation type="journal article" date="2022" name="Int. J. Syst. Evol. Microbiol.">
        <title>Strains of Bradyrhizobium barranii sp. nov. associated with legumes native to Canada are symbionts of soybeans and belong to different subspecies (subsp. barranii subsp. nov. and subsp. apii subsp. nov.) and symbiovars (sv. glycinearum and sv. septentrionale).</title>
        <authorList>
            <person name="Bromfield E.S.P."/>
            <person name="Cloutier S."/>
            <person name="Wasai-Hara S."/>
            <person name="Minamisawa K."/>
        </authorList>
    </citation>
    <scope>NUCLEOTIDE SEQUENCE [LARGE SCALE GENOMIC DNA]</scope>
    <source>
        <strain evidence="1 2">323S2</strain>
    </source>
</reference>
<proteinExistence type="predicted"/>
<name>A0A9X9YT62_9BRAD</name>
<evidence type="ECO:0000313" key="2">
    <source>
        <dbReference type="Proteomes" id="UP000564836"/>
    </source>
</evidence>